<dbReference type="AlphaFoldDB" id="A0A4R2L036"/>
<sequence length="200" mass="22856">MVSQRAYSPALGLVLVLFLQACVITAPEKDSKSVPTVERPDREVELNLNLPEPSDCNCQPEEGVVDYTFLERGMQALARGEYIEAVQQFQRYQRLEKGDTARWEADLAIAYVSMLPRSPFYDGDAALLSFTQLQQDYREDMQLNDSIALLYEALDAFLQQAKHLDDLENSNAILREDLAKREQALKRLRELTLGQREARQ</sequence>
<dbReference type="PROSITE" id="PS51257">
    <property type="entry name" value="PROKAR_LIPOPROTEIN"/>
    <property type="match status" value="1"/>
</dbReference>
<dbReference type="InterPro" id="IPR011990">
    <property type="entry name" value="TPR-like_helical_dom_sf"/>
</dbReference>
<feature type="coiled-coil region" evidence="1">
    <location>
        <begin position="164"/>
        <end position="191"/>
    </location>
</feature>
<gene>
    <name evidence="2" type="ORF">EV688_101364</name>
</gene>
<organism evidence="2 3">
    <name type="scientific">Chromatocurvus halotolerans</name>
    <dbReference type="NCBI Taxonomy" id="1132028"/>
    <lineage>
        <taxon>Bacteria</taxon>
        <taxon>Pseudomonadati</taxon>
        <taxon>Pseudomonadota</taxon>
        <taxon>Gammaproteobacteria</taxon>
        <taxon>Cellvibrionales</taxon>
        <taxon>Halieaceae</taxon>
        <taxon>Chromatocurvus</taxon>
    </lineage>
</organism>
<proteinExistence type="predicted"/>
<name>A0A4R2L036_9GAMM</name>
<dbReference type="EMBL" id="SLWX01000001">
    <property type="protein sequence ID" value="TCO78547.1"/>
    <property type="molecule type" value="Genomic_DNA"/>
</dbReference>
<evidence type="ECO:0000313" key="2">
    <source>
        <dbReference type="EMBL" id="TCO78547.1"/>
    </source>
</evidence>
<keyword evidence="1" id="KW-0175">Coiled coil</keyword>
<accession>A0A4R2L036</accession>
<comment type="caution">
    <text evidence="2">The sequence shown here is derived from an EMBL/GenBank/DDBJ whole genome shotgun (WGS) entry which is preliminary data.</text>
</comment>
<dbReference type="RefSeq" id="WP_117316764.1">
    <property type="nucleotide sequence ID" value="NZ_QQSW01000006.1"/>
</dbReference>
<dbReference type="Gene3D" id="1.25.40.10">
    <property type="entry name" value="Tetratricopeptide repeat domain"/>
    <property type="match status" value="1"/>
</dbReference>
<evidence type="ECO:0008006" key="4">
    <source>
        <dbReference type="Google" id="ProtNLM"/>
    </source>
</evidence>
<evidence type="ECO:0000256" key="1">
    <source>
        <dbReference type="SAM" id="Coils"/>
    </source>
</evidence>
<protein>
    <recommendedName>
        <fullName evidence="4">Tetratricopeptide repeat protein</fullName>
    </recommendedName>
</protein>
<dbReference type="Proteomes" id="UP000294980">
    <property type="component" value="Unassembled WGS sequence"/>
</dbReference>
<keyword evidence="3" id="KW-1185">Reference proteome</keyword>
<evidence type="ECO:0000313" key="3">
    <source>
        <dbReference type="Proteomes" id="UP000294980"/>
    </source>
</evidence>
<dbReference type="OrthoDB" id="5731372at2"/>
<reference evidence="2 3" key="1">
    <citation type="submission" date="2019-03" db="EMBL/GenBank/DDBJ databases">
        <title>Genomic Encyclopedia of Type Strains, Phase IV (KMG-IV): sequencing the most valuable type-strain genomes for metagenomic binning, comparative biology and taxonomic classification.</title>
        <authorList>
            <person name="Goeker M."/>
        </authorList>
    </citation>
    <scope>NUCLEOTIDE SEQUENCE [LARGE SCALE GENOMIC DNA]</scope>
    <source>
        <strain evidence="2 3">DSM 23344</strain>
    </source>
</reference>